<name>A0ABV5JEK0_9RHOB</name>
<protein>
    <submittedName>
        <fullName evidence="2">GNAT family N-acetyltransferase</fullName>
        <ecNumber evidence="2">2.3.-.-</ecNumber>
    </submittedName>
</protein>
<proteinExistence type="predicted"/>
<sequence length="191" mass="21639">MRLKRNLQDILIRRLSAANQDNICDHFLRLDVRSRRARFCGTVNDDGMLEYAQNIFGGDSIVCGAFVDGRLRGVVELRGVFQSWPSKAEAAISVEPDWQNNGIGDALFERIFAMAQNRGVRTIQMTCLKENSRVRHLAAKHHALLRSNHDAVDAVLHSYWPKLASVMKEVVGETRGYTHELFERSSRSGEL</sequence>
<comment type="caution">
    <text evidence="2">The sequence shown here is derived from an EMBL/GenBank/DDBJ whole genome shotgun (WGS) entry which is preliminary data.</text>
</comment>
<keyword evidence="2" id="KW-0012">Acyltransferase</keyword>
<evidence type="ECO:0000313" key="2">
    <source>
        <dbReference type="EMBL" id="MFB9231789.1"/>
    </source>
</evidence>
<dbReference type="SUPFAM" id="SSF55729">
    <property type="entry name" value="Acyl-CoA N-acyltransferases (Nat)"/>
    <property type="match status" value="1"/>
</dbReference>
<gene>
    <name evidence="2" type="ORF">ACFFUT_08325</name>
</gene>
<feature type="domain" description="N-acetyltransferase" evidence="1">
    <location>
        <begin position="10"/>
        <end position="191"/>
    </location>
</feature>
<dbReference type="EMBL" id="JBHMEA010000028">
    <property type="protein sequence ID" value="MFB9231789.1"/>
    <property type="molecule type" value="Genomic_DNA"/>
</dbReference>
<dbReference type="Gene3D" id="3.40.630.30">
    <property type="match status" value="1"/>
</dbReference>
<dbReference type="CDD" id="cd04301">
    <property type="entry name" value="NAT_SF"/>
    <property type="match status" value="1"/>
</dbReference>
<dbReference type="GO" id="GO:0016746">
    <property type="term" value="F:acyltransferase activity"/>
    <property type="evidence" value="ECO:0007669"/>
    <property type="project" value="UniProtKB-KW"/>
</dbReference>
<dbReference type="InterPro" id="IPR000182">
    <property type="entry name" value="GNAT_dom"/>
</dbReference>
<organism evidence="2 3">
    <name type="scientific">Pseudohalocynthiibacter aestuariivivens</name>
    <dbReference type="NCBI Taxonomy" id="1591409"/>
    <lineage>
        <taxon>Bacteria</taxon>
        <taxon>Pseudomonadati</taxon>
        <taxon>Pseudomonadota</taxon>
        <taxon>Alphaproteobacteria</taxon>
        <taxon>Rhodobacterales</taxon>
        <taxon>Paracoccaceae</taxon>
        <taxon>Pseudohalocynthiibacter</taxon>
    </lineage>
</organism>
<evidence type="ECO:0000259" key="1">
    <source>
        <dbReference type="PROSITE" id="PS51186"/>
    </source>
</evidence>
<keyword evidence="2" id="KW-0808">Transferase</keyword>
<dbReference type="Proteomes" id="UP001589683">
    <property type="component" value="Unassembled WGS sequence"/>
</dbReference>
<dbReference type="PROSITE" id="PS51186">
    <property type="entry name" value="GNAT"/>
    <property type="match status" value="1"/>
</dbReference>
<dbReference type="EC" id="2.3.-.-" evidence="2"/>
<dbReference type="RefSeq" id="WP_213891269.1">
    <property type="nucleotide sequence ID" value="NZ_JAGFNU010000022.1"/>
</dbReference>
<evidence type="ECO:0000313" key="3">
    <source>
        <dbReference type="Proteomes" id="UP001589683"/>
    </source>
</evidence>
<dbReference type="Pfam" id="PF00583">
    <property type="entry name" value="Acetyltransf_1"/>
    <property type="match status" value="1"/>
</dbReference>
<keyword evidence="3" id="KW-1185">Reference proteome</keyword>
<reference evidence="2 3" key="1">
    <citation type="submission" date="2024-09" db="EMBL/GenBank/DDBJ databases">
        <authorList>
            <person name="Sun Q."/>
            <person name="Mori K."/>
        </authorList>
    </citation>
    <scope>NUCLEOTIDE SEQUENCE [LARGE SCALE GENOMIC DNA]</scope>
    <source>
        <strain evidence="2 3">CECT 8726</strain>
    </source>
</reference>
<accession>A0ABV5JEK0</accession>
<dbReference type="InterPro" id="IPR016181">
    <property type="entry name" value="Acyl_CoA_acyltransferase"/>
</dbReference>